<feature type="transmembrane region" description="Helical" evidence="7">
    <location>
        <begin position="198"/>
        <end position="217"/>
    </location>
</feature>
<evidence type="ECO:0000313" key="10">
    <source>
        <dbReference type="Proteomes" id="UP001283341"/>
    </source>
</evidence>
<dbReference type="InterPro" id="IPR049326">
    <property type="entry name" value="Rhodopsin_dom_fungi"/>
</dbReference>
<feature type="coiled-coil region" evidence="6">
    <location>
        <begin position="297"/>
        <end position="331"/>
    </location>
</feature>
<keyword evidence="10" id="KW-1185">Reference proteome</keyword>
<evidence type="ECO:0000256" key="2">
    <source>
        <dbReference type="ARBA" id="ARBA00022692"/>
    </source>
</evidence>
<name>A0AAE0IVH5_9PEZI</name>
<evidence type="ECO:0000256" key="5">
    <source>
        <dbReference type="ARBA" id="ARBA00038359"/>
    </source>
</evidence>
<dbReference type="Proteomes" id="UP001283341">
    <property type="component" value="Unassembled WGS sequence"/>
</dbReference>
<dbReference type="Pfam" id="PF20684">
    <property type="entry name" value="Fung_rhodopsin"/>
    <property type="match status" value="1"/>
</dbReference>
<comment type="caution">
    <text evidence="9">The sequence shown here is derived from an EMBL/GenBank/DDBJ whole genome shotgun (WGS) entry which is preliminary data.</text>
</comment>
<keyword evidence="6" id="KW-0175">Coiled coil</keyword>
<proteinExistence type="inferred from homology"/>
<protein>
    <recommendedName>
        <fullName evidence="8">Rhodopsin domain-containing protein</fullName>
    </recommendedName>
</protein>
<dbReference type="EMBL" id="JAUEDM010000001">
    <property type="protein sequence ID" value="KAK3331311.1"/>
    <property type="molecule type" value="Genomic_DNA"/>
</dbReference>
<dbReference type="AlphaFoldDB" id="A0AAE0IVH5"/>
<gene>
    <name evidence="9" type="ORF">B0H66DRAFT_546300</name>
</gene>
<reference evidence="9" key="2">
    <citation type="submission" date="2023-06" db="EMBL/GenBank/DDBJ databases">
        <authorList>
            <consortium name="Lawrence Berkeley National Laboratory"/>
            <person name="Haridas S."/>
            <person name="Hensen N."/>
            <person name="Bonometti L."/>
            <person name="Westerberg I."/>
            <person name="Brannstrom I.O."/>
            <person name="Guillou S."/>
            <person name="Cros-Aarteil S."/>
            <person name="Calhoun S."/>
            <person name="Kuo A."/>
            <person name="Mondo S."/>
            <person name="Pangilinan J."/>
            <person name="Riley R."/>
            <person name="Labutti K."/>
            <person name="Andreopoulos B."/>
            <person name="Lipzen A."/>
            <person name="Chen C."/>
            <person name="Yanf M."/>
            <person name="Daum C."/>
            <person name="Ng V."/>
            <person name="Clum A."/>
            <person name="Steindorff A."/>
            <person name="Ohm R."/>
            <person name="Martin F."/>
            <person name="Silar P."/>
            <person name="Natvig D."/>
            <person name="Lalanne C."/>
            <person name="Gautier V."/>
            <person name="Ament-Velasquez S.L."/>
            <person name="Kruys A."/>
            <person name="Hutchinson M.I."/>
            <person name="Powell A.J."/>
            <person name="Barry K."/>
            <person name="Miller A.N."/>
            <person name="Grigoriev I.V."/>
            <person name="Debuchy R."/>
            <person name="Gladieux P."/>
            <person name="Thoren M.H."/>
            <person name="Johannesson H."/>
        </authorList>
    </citation>
    <scope>NUCLEOTIDE SEQUENCE</scope>
    <source>
        <strain evidence="9">CBS 118394</strain>
    </source>
</reference>
<feature type="domain" description="Rhodopsin" evidence="8">
    <location>
        <begin position="44"/>
        <end position="295"/>
    </location>
</feature>
<accession>A0AAE0IVH5</accession>
<comment type="subcellular location">
    <subcellularLocation>
        <location evidence="1">Membrane</location>
        <topology evidence="1">Multi-pass membrane protein</topology>
    </subcellularLocation>
</comment>
<evidence type="ECO:0000313" key="9">
    <source>
        <dbReference type="EMBL" id="KAK3331311.1"/>
    </source>
</evidence>
<evidence type="ECO:0000259" key="8">
    <source>
        <dbReference type="Pfam" id="PF20684"/>
    </source>
</evidence>
<feature type="transmembrane region" description="Helical" evidence="7">
    <location>
        <begin position="59"/>
        <end position="87"/>
    </location>
</feature>
<reference evidence="9" key="1">
    <citation type="journal article" date="2023" name="Mol. Phylogenet. Evol.">
        <title>Genome-scale phylogeny and comparative genomics of the fungal order Sordariales.</title>
        <authorList>
            <person name="Hensen N."/>
            <person name="Bonometti L."/>
            <person name="Westerberg I."/>
            <person name="Brannstrom I.O."/>
            <person name="Guillou S."/>
            <person name="Cros-Aarteil S."/>
            <person name="Calhoun S."/>
            <person name="Haridas S."/>
            <person name="Kuo A."/>
            <person name="Mondo S."/>
            <person name="Pangilinan J."/>
            <person name="Riley R."/>
            <person name="LaButti K."/>
            <person name="Andreopoulos B."/>
            <person name="Lipzen A."/>
            <person name="Chen C."/>
            <person name="Yan M."/>
            <person name="Daum C."/>
            <person name="Ng V."/>
            <person name="Clum A."/>
            <person name="Steindorff A."/>
            <person name="Ohm R.A."/>
            <person name="Martin F."/>
            <person name="Silar P."/>
            <person name="Natvig D.O."/>
            <person name="Lalanne C."/>
            <person name="Gautier V."/>
            <person name="Ament-Velasquez S.L."/>
            <person name="Kruys A."/>
            <person name="Hutchinson M.I."/>
            <person name="Powell A.J."/>
            <person name="Barry K."/>
            <person name="Miller A.N."/>
            <person name="Grigoriev I.V."/>
            <person name="Debuchy R."/>
            <person name="Gladieux P."/>
            <person name="Hiltunen Thoren M."/>
            <person name="Johannesson H."/>
        </authorList>
    </citation>
    <scope>NUCLEOTIDE SEQUENCE</scope>
    <source>
        <strain evidence="9">CBS 118394</strain>
    </source>
</reference>
<feature type="transmembrane region" description="Helical" evidence="7">
    <location>
        <begin position="107"/>
        <end position="133"/>
    </location>
</feature>
<evidence type="ECO:0000256" key="4">
    <source>
        <dbReference type="ARBA" id="ARBA00023136"/>
    </source>
</evidence>
<evidence type="ECO:0000256" key="1">
    <source>
        <dbReference type="ARBA" id="ARBA00004141"/>
    </source>
</evidence>
<keyword evidence="3 7" id="KW-1133">Transmembrane helix</keyword>
<evidence type="ECO:0000256" key="7">
    <source>
        <dbReference type="SAM" id="Phobius"/>
    </source>
</evidence>
<feature type="transmembrane region" description="Helical" evidence="7">
    <location>
        <begin position="145"/>
        <end position="165"/>
    </location>
</feature>
<dbReference type="PANTHER" id="PTHR33048">
    <property type="entry name" value="PTH11-LIKE INTEGRAL MEMBRANE PROTEIN (AFU_ORTHOLOGUE AFUA_5G11245)"/>
    <property type="match status" value="1"/>
</dbReference>
<feature type="transmembrane region" description="Helical" evidence="7">
    <location>
        <begin position="229"/>
        <end position="252"/>
    </location>
</feature>
<organism evidence="9 10">
    <name type="scientific">Apodospora peruviana</name>
    <dbReference type="NCBI Taxonomy" id="516989"/>
    <lineage>
        <taxon>Eukaryota</taxon>
        <taxon>Fungi</taxon>
        <taxon>Dikarya</taxon>
        <taxon>Ascomycota</taxon>
        <taxon>Pezizomycotina</taxon>
        <taxon>Sordariomycetes</taxon>
        <taxon>Sordariomycetidae</taxon>
        <taxon>Sordariales</taxon>
        <taxon>Lasiosphaeriaceae</taxon>
        <taxon>Apodospora</taxon>
    </lineage>
</organism>
<comment type="similarity">
    <text evidence="5">Belongs to the SAT4 family.</text>
</comment>
<feature type="transmembrane region" description="Helical" evidence="7">
    <location>
        <begin position="28"/>
        <end position="47"/>
    </location>
</feature>
<sequence length="412" mass="46652">MSAPSMQPGAGGIVETTDQLVSEHSFRIVLWVGISLCLVASVVRSYIRYVCFGKLLVEDYLMIGAFLTLVAIVALLLKFLGDVYWMLDVQNGRIMPGPDLFKRMETSLRAVGLISILTVIGIWTIKMNFLLFFYRLGHQIKLYLIFWWVAVALTIACGAAALGMIPYHCHFRDAQYIMQTCGSNDGINHVYTVYKASVSVDVCSDVIILCFPIIILWRTRIGLRQKLVLSSIFSLVGFTIAVTIVRGSIFGGMYKSLEQVDRKVMDTSWMEFWYIVQYVTSFVVACLVSFRSLWAHREQKSKDRSEKERLAARLRAEQQQMKQKSAQSSQEHSLRVKLNKLHDSVLDTFRDLEGTSLNGGDDFIFLDNRPASSIMLAGEFMPDGHDVNWSTTSKTRVDNESQVDSLRSLTRD</sequence>
<keyword evidence="2 7" id="KW-0812">Transmembrane</keyword>
<evidence type="ECO:0000256" key="6">
    <source>
        <dbReference type="SAM" id="Coils"/>
    </source>
</evidence>
<keyword evidence="4 7" id="KW-0472">Membrane</keyword>
<dbReference type="InterPro" id="IPR052337">
    <property type="entry name" value="SAT4-like"/>
</dbReference>
<dbReference type="PANTHER" id="PTHR33048:SF47">
    <property type="entry name" value="INTEGRAL MEMBRANE PROTEIN-RELATED"/>
    <property type="match status" value="1"/>
</dbReference>
<evidence type="ECO:0000256" key="3">
    <source>
        <dbReference type="ARBA" id="ARBA00022989"/>
    </source>
</evidence>
<feature type="transmembrane region" description="Helical" evidence="7">
    <location>
        <begin position="272"/>
        <end position="294"/>
    </location>
</feature>
<dbReference type="GO" id="GO:0016020">
    <property type="term" value="C:membrane"/>
    <property type="evidence" value="ECO:0007669"/>
    <property type="project" value="UniProtKB-SubCell"/>
</dbReference>